<dbReference type="Proteomes" id="UP001230328">
    <property type="component" value="Unassembled WGS sequence"/>
</dbReference>
<sequence length="50" mass="5532">MTNTEAPKGTDLAVHSREHLDAVAAELNGRPRKTLDWETPAERLHKLLAA</sequence>
<accession>A0ABU0TBU8</accession>
<comment type="caution">
    <text evidence="1">The sequence shown here is derived from an EMBL/GenBank/DDBJ whole genome shotgun (WGS) entry which is preliminary data.</text>
</comment>
<keyword evidence="2" id="KW-1185">Reference proteome</keyword>
<evidence type="ECO:0000313" key="1">
    <source>
        <dbReference type="EMBL" id="MDQ1033290.1"/>
    </source>
</evidence>
<dbReference type="EMBL" id="JAUSZI010000002">
    <property type="protein sequence ID" value="MDQ1033290.1"/>
    <property type="molecule type" value="Genomic_DNA"/>
</dbReference>
<name>A0ABU0TBU8_9ACTN</name>
<evidence type="ECO:0000313" key="2">
    <source>
        <dbReference type="Proteomes" id="UP001230328"/>
    </source>
</evidence>
<organism evidence="1 2">
    <name type="scientific">Streptomyces umbrinus</name>
    <dbReference type="NCBI Taxonomy" id="67370"/>
    <lineage>
        <taxon>Bacteria</taxon>
        <taxon>Bacillati</taxon>
        <taxon>Actinomycetota</taxon>
        <taxon>Actinomycetes</taxon>
        <taxon>Kitasatosporales</taxon>
        <taxon>Streptomycetaceae</taxon>
        <taxon>Streptomyces</taxon>
        <taxon>Streptomyces phaeochromogenes group</taxon>
    </lineage>
</organism>
<proteinExistence type="predicted"/>
<reference evidence="1 2" key="1">
    <citation type="submission" date="2023-07" db="EMBL/GenBank/DDBJ databases">
        <title>Comparative genomics of wheat-associated soil bacteria to identify genetic determinants of phenazine resistance.</title>
        <authorList>
            <person name="Mouncey N."/>
        </authorList>
    </citation>
    <scope>NUCLEOTIDE SEQUENCE [LARGE SCALE GENOMIC DNA]</scope>
    <source>
        <strain evidence="1 2">V2I4</strain>
    </source>
</reference>
<gene>
    <name evidence="1" type="ORF">QF035_010872</name>
</gene>
<protein>
    <submittedName>
        <fullName evidence="1">IS30 family transposase</fullName>
    </submittedName>
</protein>